<gene>
    <name evidence="6" type="ORF">HNP48_000118</name>
</gene>
<dbReference type="RefSeq" id="WP_184855627.1">
    <property type="nucleotide sequence ID" value="NZ_JACHLK010000001.1"/>
</dbReference>
<dbReference type="GO" id="GO:0005829">
    <property type="term" value="C:cytosol"/>
    <property type="evidence" value="ECO:0007669"/>
    <property type="project" value="TreeGrafter"/>
</dbReference>
<keyword evidence="1" id="KW-0963">Cytoplasm</keyword>
<dbReference type="SUPFAM" id="SSF48657">
    <property type="entry name" value="FinO-like"/>
    <property type="match status" value="1"/>
</dbReference>
<dbReference type="PANTHER" id="PTHR38106:SF1">
    <property type="entry name" value="RNA CHAPERONE PROQ"/>
    <property type="match status" value="1"/>
</dbReference>
<sequence>MTDNVPEQEQKIAAPAAAAPTADQAASPASAVASAGAEGGDSPAQAPASKSRRSRGGRGGRGGKHDGGNPRPHDTAAPEVKGAAAAPAGAQRTPPRTHPVLEQLAGLYPQLFGAVFRPLKRGIFQDLQAAHPELFEREALKAALGIHTRSTRYLQSVAAGDKRHDLAGKPVEAMAPEHVHHALLEVYRRRKNSKARAGEDLLPKLRNRLVQAFEASGLTREAYTELVTGRDDEANTLLEEAFAEWAMRNARDEALLRAFEASGQTLEAFADMYGMAARAAGQTLERARRYRSVVAAAATAAATTAPAA</sequence>
<feature type="compositionally biased region" description="Basic residues" evidence="4">
    <location>
        <begin position="50"/>
        <end position="62"/>
    </location>
</feature>
<comment type="caution">
    <text evidence="6">The sequence shown here is derived from an EMBL/GenBank/DDBJ whole genome shotgun (WGS) entry which is preliminary data.</text>
</comment>
<evidence type="ECO:0000313" key="6">
    <source>
        <dbReference type="EMBL" id="MBB6557454.1"/>
    </source>
</evidence>
<name>A0A7X0P8Z4_9BURK</name>
<dbReference type="Proteomes" id="UP000575083">
    <property type="component" value="Unassembled WGS sequence"/>
</dbReference>
<evidence type="ECO:0000313" key="7">
    <source>
        <dbReference type="Proteomes" id="UP000575083"/>
    </source>
</evidence>
<feature type="region of interest" description="Disordered" evidence="4">
    <location>
        <begin position="1"/>
        <end position="96"/>
    </location>
</feature>
<dbReference type="Gene3D" id="1.10.1710.10">
    <property type="entry name" value="ProQ/FinO domain"/>
    <property type="match status" value="1"/>
</dbReference>
<dbReference type="AlphaFoldDB" id="A0A7X0P8Z4"/>
<dbReference type="SMART" id="SM00945">
    <property type="entry name" value="ProQ"/>
    <property type="match status" value="1"/>
</dbReference>
<keyword evidence="7" id="KW-1185">Reference proteome</keyword>
<reference evidence="6 7" key="1">
    <citation type="submission" date="2020-08" db="EMBL/GenBank/DDBJ databases">
        <title>Functional genomics of gut bacteria from endangered species of beetles.</title>
        <authorList>
            <person name="Carlos-Shanley C."/>
        </authorList>
    </citation>
    <scope>NUCLEOTIDE SEQUENCE [LARGE SCALE GENOMIC DNA]</scope>
    <source>
        <strain evidence="6 7">S00198</strain>
    </source>
</reference>
<dbReference type="Pfam" id="PF04352">
    <property type="entry name" value="ProQ"/>
    <property type="match status" value="1"/>
</dbReference>
<evidence type="ECO:0000256" key="2">
    <source>
        <dbReference type="ARBA" id="ARBA00022884"/>
    </source>
</evidence>
<protein>
    <recommendedName>
        <fullName evidence="5">ProQ/FinO domain-containing protein</fullName>
    </recommendedName>
</protein>
<dbReference type="InterPro" id="IPR016103">
    <property type="entry name" value="ProQ/FinO"/>
</dbReference>
<evidence type="ECO:0000259" key="5">
    <source>
        <dbReference type="SMART" id="SM00945"/>
    </source>
</evidence>
<dbReference type="InterPro" id="IPR036442">
    <property type="entry name" value="ProQ/FinO_sf"/>
</dbReference>
<keyword evidence="3" id="KW-0143">Chaperone</keyword>
<dbReference type="PANTHER" id="PTHR38106">
    <property type="entry name" value="RNA CHAPERONE PROQ"/>
    <property type="match status" value="1"/>
</dbReference>
<dbReference type="GO" id="GO:0033592">
    <property type="term" value="F:RNA strand annealing activity"/>
    <property type="evidence" value="ECO:0007669"/>
    <property type="project" value="InterPro"/>
</dbReference>
<organism evidence="6 7">
    <name type="scientific">Acidovorax soli</name>
    <dbReference type="NCBI Taxonomy" id="592050"/>
    <lineage>
        <taxon>Bacteria</taxon>
        <taxon>Pseudomonadati</taxon>
        <taxon>Pseudomonadota</taxon>
        <taxon>Betaproteobacteria</taxon>
        <taxon>Burkholderiales</taxon>
        <taxon>Comamonadaceae</taxon>
        <taxon>Acidovorax</taxon>
    </lineage>
</organism>
<evidence type="ECO:0000256" key="4">
    <source>
        <dbReference type="SAM" id="MobiDB-lite"/>
    </source>
</evidence>
<proteinExistence type="predicted"/>
<feature type="domain" description="ProQ/FinO" evidence="5">
    <location>
        <begin position="92"/>
        <end position="202"/>
    </location>
</feature>
<dbReference type="GO" id="GO:0010608">
    <property type="term" value="P:post-transcriptional regulation of gene expression"/>
    <property type="evidence" value="ECO:0007669"/>
    <property type="project" value="InterPro"/>
</dbReference>
<evidence type="ECO:0000256" key="3">
    <source>
        <dbReference type="ARBA" id="ARBA00023186"/>
    </source>
</evidence>
<evidence type="ECO:0000256" key="1">
    <source>
        <dbReference type="ARBA" id="ARBA00022490"/>
    </source>
</evidence>
<keyword evidence="2" id="KW-0694">RNA-binding</keyword>
<dbReference type="EMBL" id="JACHLK010000001">
    <property type="protein sequence ID" value="MBB6557454.1"/>
    <property type="molecule type" value="Genomic_DNA"/>
</dbReference>
<feature type="compositionally biased region" description="Basic and acidic residues" evidence="4">
    <location>
        <begin position="63"/>
        <end position="76"/>
    </location>
</feature>
<dbReference type="InterPro" id="IPR023529">
    <property type="entry name" value="ProQ"/>
</dbReference>
<accession>A0A7X0P8Z4</accession>
<dbReference type="GO" id="GO:0034057">
    <property type="term" value="F:RNA strand-exchange activity"/>
    <property type="evidence" value="ECO:0007669"/>
    <property type="project" value="InterPro"/>
</dbReference>
<feature type="compositionally biased region" description="Low complexity" evidence="4">
    <location>
        <begin position="77"/>
        <end position="90"/>
    </location>
</feature>
<feature type="compositionally biased region" description="Low complexity" evidence="4">
    <location>
        <begin position="13"/>
        <end position="36"/>
    </location>
</feature>